<sequence length="385" mass="45808">MSQHNSRIDHHFLSQQYESFNQLNKENIFNEVNKMIELYKSQNELKKIKQQKHLSPQKLIYQLLTKTNTKNKNKVSLSQNIGQKKLTQSPISIKQKSLPQQSLQCSFHQPKKAQFFDSNLRNQNKIYCQEFSILNCKNNQKMNIIHHKNSLTENLSINQPNYKSLCEDAFSIDQDENNENQYKQQQLDNFQQAIKSLLNECNNIVQISQNNDYEIKYNNLQYQLEQMLTSIHKKSLKLINQLQSNEKSQQLQDIQEELNSIQVDIAQNQQNILNNMQIKPFKYIMRKYKDKLSGYLQIIKNNEFNQQKQYIDERLKQLSKIKTMLNNYFNRQNQLDSISQSQQLSSRRKIKNSNVYISFENKEMFQIAAQNEQGYLLESPNFIQI</sequence>
<dbReference type="EMBL" id="CAJJDM010000025">
    <property type="protein sequence ID" value="CAD8057996.1"/>
    <property type="molecule type" value="Genomic_DNA"/>
</dbReference>
<proteinExistence type="predicted"/>
<organism evidence="2 3">
    <name type="scientific">Paramecium primaurelia</name>
    <dbReference type="NCBI Taxonomy" id="5886"/>
    <lineage>
        <taxon>Eukaryota</taxon>
        <taxon>Sar</taxon>
        <taxon>Alveolata</taxon>
        <taxon>Ciliophora</taxon>
        <taxon>Intramacronucleata</taxon>
        <taxon>Oligohymenophorea</taxon>
        <taxon>Peniculida</taxon>
        <taxon>Parameciidae</taxon>
        <taxon>Paramecium</taxon>
    </lineage>
</organism>
<comment type="caution">
    <text evidence="2">The sequence shown here is derived from an EMBL/GenBank/DDBJ whole genome shotgun (WGS) entry which is preliminary data.</text>
</comment>
<accession>A0A8S1KZ78</accession>
<name>A0A8S1KZ78_PARPR</name>
<evidence type="ECO:0000313" key="3">
    <source>
        <dbReference type="Proteomes" id="UP000688137"/>
    </source>
</evidence>
<feature type="coiled-coil region" evidence="1">
    <location>
        <begin position="244"/>
        <end position="271"/>
    </location>
</feature>
<reference evidence="2" key="1">
    <citation type="submission" date="2021-01" db="EMBL/GenBank/DDBJ databases">
        <authorList>
            <consortium name="Genoscope - CEA"/>
            <person name="William W."/>
        </authorList>
    </citation>
    <scope>NUCLEOTIDE SEQUENCE</scope>
</reference>
<evidence type="ECO:0000256" key="1">
    <source>
        <dbReference type="SAM" id="Coils"/>
    </source>
</evidence>
<keyword evidence="1" id="KW-0175">Coiled coil</keyword>
<dbReference type="AlphaFoldDB" id="A0A8S1KZ78"/>
<evidence type="ECO:0000313" key="2">
    <source>
        <dbReference type="EMBL" id="CAD8057996.1"/>
    </source>
</evidence>
<protein>
    <submittedName>
        <fullName evidence="2">Uncharacterized protein</fullName>
    </submittedName>
</protein>
<keyword evidence="3" id="KW-1185">Reference proteome</keyword>
<dbReference type="Proteomes" id="UP000688137">
    <property type="component" value="Unassembled WGS sequence"/>
</dbReference>
<dbReference type="OMA" id="FSILNCK"/>
<gene>
    <name evidence="2" type="ORF">PPRIM_AZ9-3.1.T0260324</name>
</gene>